<feature type="transmembrane region" description="Helical" evidence="1">
    <location>
        <begin position="37"/>
        <end position="56"/>
    </location>
</feature>
<feature type="transmembrane region" description="Helical" evidence="1">
    <location>
        <begin position="97"/>
        <end position="118"/>
    </location>
</feature>
<organism evidence="2">
    <name type="scientific">freshwater metagenome</name>
    <dbReference type="NCBI Taxonomy" id="449393"/>
    <lineage>
        <taxon>unclassified sequences</taxon>
        <taxon>metagenomes</taxon>
        <taxon>ecological metagenomes</taxon>
    </lineage>
</organism>
<dbReference type="AlphaFoldDB" id="A0A6J6F9D5"/>
<dbReference type="EMBL" id="CAFBLF010000070">
    <property type="protein sequence ID" value="CAB4864445.1"/>
    <property type="molecule type" value="Genomic_DNA"/>
</dbReference>
<keyword evidence="1" id="KW-0812">Transmembrane</keyword>
<evidence type="ECO:0000313" key="2">
    <source>
        <dbReference type="EMBL" id="CAB4585572.1"/>
    </source>
</evidence>
<sequence length="121" mass="13377">MTAGLSRLLIVGYLILAVAATGRSAFQIATKFSEAPFAYTLSAIAAAHYFFAVLTIARGWRRFAIVIMVIELIGVLSVGMLTYLIPTLFHANSVWSYFGLGYGYVPVLLPILGLWWAWETR</sequence>
<accession>A0A6J6F9D5</accession>
<proteinExistence type="predicted"/>
<keyword evidence="1" id="KW-0472">Membrane</keyword>
<name>A0A6J6F9D5_9ZZZZ</name>
<gene>
    <name evidence="2" type="ORF">UFOPK1767_00611</name>
    <name evidence="3" type="ORF">UFOPK3339_00573</name>
</gene>
<evidence type="ECO:0000313" key="3">
    <source>
        <dbReference type="EMBL" id="CAB4864445.1"/>
    </source>
</evidence>
<reference evidence="2" key="1">
    <citation type="submission" date="2020-05" db="EMBL/GenBank/DDBJ databases">
        <authorList>
            <person name="Chiriac C."/>
            <person name="Salcher M."/>
            <person name="Ghai R."/>
            <person name="Kavagutti S V."/>
        </authorList>
    </citation>
    <scope>NUCLEOTIDE SEQUENCE</scope>
</reference>
<keyword evidence="1" id="KW-1133">Transmembrane helix</keyword>
<dbReference type="EMBL" id="CAEZTZ010000069">
    <property type="protein sequence ID" value="CAB4585572.1"/>
    <property type="molecule type" value="Genomic_DNA"/>
</dbReference>
<evidence type="ECO:0000256" key="1">
    <source>
        <dbReference type="SAM" id="Phobius"/>
    </source>
</evidence>
<protein>
    <submittedName>
        <fullName evidence="2">Unannotated protein</fullName>
    </submittedName>
</protein>
<feature type="transmembrane region" description="Helical" evidence="1">
    <location>
        <begin position="63"/>
        <end position="85"/>
    </location>
</feature>